<dbReference type="Proteomes" id="UP000784294">
    <property type="component" value="Unassembled WGS sequence"/>
</dbReference>
<dbReference type="OrthoDB" id="286107at2759"/>
<accession>A0A3S5CLK0</accession>
<gene>
    <name evidence="2" type="ORF">PXEA_LOCUS24530</name>
</gene>
<comment type="caution">
    <text evidence="2">The sequence shown here is derived from an EMBL/GenBank/DDBJ whole genome shotgun (WGS) entry which is preliminary data.</text>
</comment>
<dbReference type="AlphaFoldDB" id="A0A3S5CLK0"/>
<protein>
    <submittedName>
        <fullName evidence="2">Uncharacterized protein</fullName>
    </submittedName>
</protein>
<reference evidence="2" key="1">
    <citation type="submission" date="2018-11" db="EMBL/GenBank/DDBJ databases">
        <authorList>
            <consortium name="Pathogen Informatics"/>
        </authorList>
    </citation>
    <scope>NUCLEOTIDE SEQUENCE</scope>
</reference>
<feature type="region of interest" description="Disordered" evidence="1">
    <location>
        <begin position="56"/>
        <end position="77"/>
    </location>
</feature>
<evidence type="ECO:0000256" key="1">
    <source>
        <dbReference type="SAM" id="MobiDB-lite"/>
    </source>
</evidence>
<dbReference type="EMBL" id="CAAALY010118533">
    <property type="protein sequence ID" value="VEL31090.1"/>
    <property type="molecule type" value="Genomic_DNA"/>
</dbReference>
<sequence length="77" mass="8786">MTSYNNQCARGQSVLLSLKMLQNLEKLPLPGFSHEMRYKRLFAAFRNEIEEIAQNYSQNALNPPLGRDIPPNAGEYS</sequence>
<evidence type="ECO:0000313" key="2">
    <source>
        <dbReference type="EMBL" id="VEL31090.1"/>
    </source>
</evidence>
<name>A0A3S5CLK0_9PLAT</name>
<keyword evidence="3" id="KW-1185">Reference proteome</keyword>
<organism evidence="2 3">
    <name type="scientific">Protopolystoma xenopodis</name>
    <dbReference type="NCBI Taxonomy" id="117903"/>
    <lineage>
        <taxon>Eukaryota</taxon>
        <taxon>Metazoa</taxon>
        <taxon>Spiralia</taxon>
        <taxon>Lophotrochozoa</taxon>
        <taxon>Platyhelminthes</taxon>
        <taxon>Monogenea</taxon>
        <taxon>Polyopisthocotylea</taxon>
        <taxon>Polystomatidea</taxon>
        <taxon>Polystomatidae</taxon>
        <taxon>Protopolystoma</taxon>
    </lineage>
</organism>
<evidence type="ECO:0000313" key="3">
    <source>
        <dbReference type="Proteomes" id="UP000784294"/>
    </source>
</evidence>
<proteinExistence type="predicted"/>